<evidence type="ECO:0000256" key="3">
    <source>
        <dbReference type="SAM" id="MobiDB-lite"/>
    </source>
</evidence>
<dbReference type="PANTHER" id="PTHR10204">
    <property type="entry name" value="NAD P H OXIDOREDUCTASE-RELATED"/>
    <property type="match status" value="1"/>
</dbReference>
<evidence type="ECO:0000256" key="1">
    <source>
        <dbReference type="ARBA" id="ARBA00006252"/>
    </source>
</evidence>
<sequence>MNVFLIHAHPEPKSLNGSLKDLAVETLTGLGHAVQVSDLYAMNWKAVADADDFPNRAHPDHLNYAYESKHAFLGGTQRDDIAAEQAKLLWADAVILQFPLWWYSMPAIMKGWFERVYAYGFAYGVGEHAGERYGDRFGEGNLLGRRALVSMTVGGRESHYTPRGVNGALDDVLWPIQHGMLFYPGMAVLEPFVVYQANRITPEQWADIADRYRARLRGLFTDAPIPFRRQNGGHYDGRQVLKDGLGGGETGTRIHLVQPGDPPEYPLPPR</sequence>
<feature type="region of interest" description="Disordered" evidence="3">
    <location>
        <begin position="248"/>
        <end position="270"/>
    </location>
</feature>
<dbReference type="Gene3D" id="3.40.50.360">
    <property type="match status" value="1"/>
</dbReference>
<evidence type="ECO:0000313" key="6">
    <source>
        <dbReference type="Proteomes" id="UP000781958"/>
    </source>
</evidence>
<dbReference type="InterPro" id="IPR003680">
    <property type="entry name" value="Flavodoxin_fold"/>
</dbReference>
<dbReference type="EMBL" id="JAGINP010000012">
    <property type="protein sequence ID" value="MBP2293799.1"/>
    <property type="molecule type" value="Genomic_DNA"/>
</dbReference>
<protein>
    <submittedName>
        <fullName evidence="5">NAD(P)H dehydrogenase (Quinone)</fullName>
        <ecNumber evidence="5">1.6.5.2</ecNumber>
    </submittedName>
</protein>
<gene>
    <name evidence="5" type="ORF">J2851_003583</name>
</gene>
<dbReference type="InterPro" id="IPR051545">
    <property type="entry name" value="NAD(P)H_dehydrogenase_qn"/>
</dbReference>
<reference evidence="5 6" key="1">
    <citation type="submission" date="2021-03" db="EMBL/GenBank/DDBJ databases">
        <title>Genomic Encyclopedia of Type Strains, Phase III (KMG-III): the genomes of soil and plant-associated and newly described type strains.</title>
        <authorList>
            <person name="Whitman W."/>
        </authorList>
    </citation>
    <scope>NUCLEOTIDE SEQUENCE [LARGE SCALE GENOMIC DNA]</scope>
    <source>
        <strain evidence="5 6">IMMIB AFH-6</strain>
    </source>
</reference>
<dbReference type="Pfam" id="PF02525">
    <property type="entry name" value="Flavodoxin_2"/>
    <property type="match status" value="1"/>
</dbReference>
<evidence type="ECO:0000259" key="4">
    <source>
        <dbReference type="Pfam" id="PF02525"/>
    </source>
</evidence>
<name>A0ABS4SMM3_9PROT</name>
<keyword evidence="2 5" id="KW-0560">Oxidoreductase</keyword>
<comment type="caution">
    <text evidence="5">The sequence shown here is derived from an EMBL/GenBank/DDBJ whole genome shotgun (WGS) entry which is preliminary data.</text>
</comment>
<evidence type="ECO:0000313" key="5">
    <source>
        <dbReference type="EMBL" id="MBP2293799.1"/>
    </source>
</evidence>
<dbReference type="EC" id="1.6.5.2" evidence="5"/>
<feature type="domain" description="Flavodoxin-like fold" evidence="4">
    <location>
        <begin position="1"/>
        <end position="215"/>
    </location>
</feature>
<feature type="compositionally biased region" description="Pro residues" evidence="3">
    <location>
        <begin position="260"/>
        <end position="270"/>
    </location>
</feature>
<accession>A0ABS4SMM3</accession>
<dbReference type="GO" id="GO:0003955">
    <property type="term" value="F:NAD(P)H dehydrogenase (quinone) activity"/>
    <property type="evidence" value="ECO:0007669"/>
    <property type="project" value="UniProtKB-EC"/>
</dbReference>
<keyword evidence="6" id="KW-1185">Reference proteome</keyword>
<comment type="similarity">
    <text evidence="1">Belongs to the NAD(P)H dehydrogenase (quinone) family.</text>
</comment>
<dbReference type="InterPro" id="IPR029039">
    <property type="entry name" value="Flavoprotein-like_sf"/>
</dbReference>
<organism evidence="5 6">
    <name type="scientific">Azospirillum rugosum</name>
    <dbReference type="NCBI Taxonomy" id="416170"/>
    <lineage>
        <taxon>Bacteria</taxon>
        <taxon>Pseudomonadati</taxon>
        <taxon>Pseudomonadota</taxon>
        <taxon>Alphaproteobacteria</taxon>
        <taxon>Rhodospirillales</taxon>
        <taxon>Azospirillaceae</taxon>
        <taxon>Azospirillum</taxon>
    </lineage>
</organism>
<dbReference type="Proteomes" id="UP000781958">
    <property type="component" value="Unassembled WGS sequence"/>
</dbReference>
<proteinExistence type="inferred from homology"/>
<evidence type="ECO:0000256" key="2">
    <source>
        <dbReference type="ARBA" id="ARBA00023002"/>
    </source>
</evidence>
<dbReference type="RefSeq" id="WP_209767719.1">
    <property type="nucleotide sequence ID" value="NZ_JAGINP010000012.1"/>
</dbReference>
<dbReference type="PANTHER" id="PTHR10204:SF34">
    <property type="entry name" value="NAD(P)H DEHYDROGENASE [QUINONE] 1 ISOFORM 1"/>
    <property type="match status" value="1"/>
</dbReference>
<dbReference type="SUPFAM" id="SSF52218">
    <property type="entry name" value="Flavoproteins"/>
    <property type="match status" value="1"/>
</dbReference>